<keyword evidence="13" id="KW-0460">Magnesium</keyword>
<keyword evidence="10" id="KW-0598">Phosphotransferase system</keyword>
<dbReference type="PANTHER" id="PTHR46244:SF6">
    <property type="entry name" value="PHOSPHOENOLPYRUVATE-PROTEIN PHOSPHOTRANSFERASE"/>
    <property type="match status" value="1"/>
</dbReference>
<dbReference type="Pfam" id="PF00391">
    <property type="entry name" value="PEP-utilizers"/>
    <property type="match status" value="1"/>
</dbReference>
<protein>
    <recommendedName>
        <fullName evidence="5">phosphoenolpyruvate--protein phosphotransferase</fullName>
        <ecNumber evidence="5">2.7.3.9</ecNumber>
    </recommendedName>
</protein>
<dbReference type="InterPro" id="IPR000121">
    <property type="entry name" value="PEP_util_C"/>
</dbReference>
<dbReference type="Pfam" id="PF05524">
    <property type="entry name" value="PEP-utilisers_N"/>
    <property type="match status" value="1"/>
</dbReference>
<dbReference type="InterPro" id="IPR036637">
    <property type="entry name" value="Phosphohistidine_dom_sf"/>
</dbReference>
<evidence type="ECO:0000256" key="12">
    <source>
        <dbReference type="ARBA" id="ARBA00022777"/>
    </source>
</evidence>
<dbReference type="Proteomes" id="UP000248798">
    <property type="component" value="Unassembled WGS sequence"/>
</dbReference>
<keyword evidence="11" id="KW-0479">Metal-binding</keyword>
<keyword evidence="7" id="KW-0963">Cytoplasm</keyword>
<evidence type="ECO:0000313" key="17">
    <source>
        <dbReference type="Proteomes" id="UP000248798"/>
    </source>
</evidence>
<keyword evidence="16" id="KW-0670">Pyruvate</keyword>
<keyword evidence="12" id="KW-0418">Kinase</keyword>
<dbReference type="SUPFAM" id="SSF52009">
    <property type="entry name" value="Phosphohistidine domain"/>
    <property type="match status" value="1"/>
</dbReference>
<evidence type="ECO:0000256" key="4">
    <source>
        <dbReference type="ARBA" id="ARBA00007837"/>
    </source>
</evidence>
<evidence type="ECO:0000313" key="16">
    <source>
        <dbReference type="EMBL" id="RAM00541.1"/>
    </source>
</evidence>
<dbReference type="InterPro" id="IPR050499">
    <property type="entry name" value="PEP-utilizing_PTS_enzyme"/>
</dbReference>
<comment type="subcellular location">
    <subcellularLocation>
        <location evidence="3">Cytoplasm</location>
    </subcellularLocation>
</comment>
<evidence type="ECO:0000313" key="15">
    <source>
        <dbReference type="EMBL" id="QBH11551.1"/>
    </source>
</evidence>
<evidence type="ECO:0000256" key="9">
    <source>
        <dbReference type="ARBA" id="ARBA00022679"/>
    </source>
</evidence>
<dbReference type="InterPro" id="IPR040442">
    <property type="entry name" value="Pyrv_kinase-like_dom_sf"/>
</dbReference>
<dbReference type="Proteomes" id="UP000293902">
    <property type="component" value="Chromosome"/>
</dbReference>
<organism evidence="16 17">
    <name type="scientific">Desulfobacter hydrogenophilus</name>
    <dbReference type="NCBI Taxonomy" id="2291"/>
    <lineage>
        <taxon>Bacteria</taxon>
        <taxon>Pseudomonadati</taxon>
        <taxon>Thermodesulfobacteriota</taxon>
        <taxon>Desulfobacteria</taxon>
        <taxon>Desulfobacterales</taxon>
        <taxon>Desulfobacteraceae</taxon>
        <taxon>Desulfobacter</taxon>
    </lineage>
</organism>
<dbReference type="PRINTS" id="PR01736">
    <property type="entry name" value="PHPHTRNFRASE"/>
</dbReference>
<dbReference type="InterPro" id="IPR036618">
    <property type="entry name" value="PtsI_HPr-bd_sf"/>
</dbReference>
<dbReference type="GO" id="GO:0005737">
    <property type="term" value="C:cytoplasm"/>
    <property type="evidence" value="ECO:0007669"/>
    <property type="project" value="UniProtKB-SubCell"/>
</dbReference>
<keyword evidence="8" id="KW-0762">Sugar transport</keyword>
<evidence type="ECO:0000256" key="3">
    <source>
        <dbReference type="ARBA" id="ARBA00004496"/>
    </source>
</evidence>
<proteinExistence type="inferred from homology"/>
<gene>
    <name evidence="16" type="primary">ptsP</name>
    <name evidence="16" type="ORF">DO021_18695</name>
    <name evidence="15" type="ORF">EYB58_00615</name>
</gene>
<dbReference type="Gene3D" id="3.50.30.10">
    <property type="entry name" value="Phosphohistidine domain"/>
    <property type="match status" value="1"/>
</dbReference>
<dbReference type="Pfam" id="PF13185">
    <property type="entry name" value="GAF_2"/>
    <property type="match status" value="1"/>
</dbReference>
<dbReference type="NCBIfam" id="TIGR01417">
    <property type="entry name" value="PTS_I_fam"/>
    <property type="match status" value="1"/>
</dbReference>
<dbReference type="GO" id="GO:0008965">
    <property type="term" value="F:phosphoenolpyruvate-protein phosphotransferase activity"/>
    <property type="evidence" value="ECO:0007669"/>
    <property type="project" value="UniProtKB-EC"/>
</dbReference>
<dbReference type="GO" id="GO:0009401">
    <property type="term" value="P:phosphoenolpyruvate-dependent sugar phosphotransferase system"/>
    <property type="evidence" value="ECO:0007669"/>
    <property type="project" value="UniProtKB-KW"/>
</dbReference>
<dbReference type="SUPFAM" id="SSF55781">
    <property type="entry name" value="GAF domain-like"/>
    <property type="match status" value="1"/>
</dbReference>
<comment type="similarity">
    <text evidence="4">Belongs to the PEP-utilizing enzyme family.</text>
</comment>
<dbReference type="EMBL" id="CP036313">
    <property type="protein sequence ID" value="QBH11551.1"/>
    <property type="molecule type" value="Genomic_DNA"/>
</dbReference>
<dbReference type="SUPFAM" id="SSF51621">
    <property type="entry name" value="Phosphoenolpyruvate/pyruvate domain"/>
    <property type="match status" value="1"/>
</dbReference>
<evidence type="ECO:0000313" key="18">
    <source>
        <dbReference type="Proteomes" id="UP000293902"/>
    </source>
</evidence>
<dbReference type="EMBL" id="QLNI01000045">
    <property type="protein sequence ID" value="RAM00541.1"/>
    <property type="molecule type" value="Genomic_DNA"/>
</dbReference>
<dbReference type="SUPFAM" id="SSF47831">
    <property type="entry name" value="Enzyme I of the PEP:sugar phosphotransferase system HPr-binding (sub)domain"/>
    <property type="match status" value="1"/>
</dbReference>
<dbReference type="InterPro" id="IPR006318">
    <property type="entry name" value="PTS_EI-like"/>
</dbReference>
<comment type="cofactor">
    <cofactor evidence="2">
        <name>Mg(2+)</name>
        <dbReference type="ChEBI" id="CHEBI:18420"/>
    </cofactor>
</comment>
<evidence type="ECO:0000256" key="11">
    <source>
        <dbReference type="ARBA" id="ARBA00022723"/>
    </source>
</evidence>
<evidence type="ECO:0000256" key="6">
    <source>
        <dbReference type="ARBA" id="ARBA00022448"/>
    </source>
</evidence>
<dbReference type="PANTHER" id="PTHR46244">
    <property type="entry name" value="PHOSPHOENOLPYRUVATE-PROTEIN PHOSPHOTRANSFERASE"/>
    <property type="match status" value="1"/>
</dbReference>
<dbReference type="EC" id="2.7.3.9" evidence="5"/>
<dbReference type="Gene3D" id="3.30.450.40">
    <property type="match status" value="1"/>
</dbReference>
<dbReference type="GO" id="GO:0016301">
    <property type="term" value="F:kinase activity"/>
    <property type="evidence" value="ECO:0007669"/>
    <property type="project" value="UniProtKB-KW"/>
</dbReference>
<dbReference type="InterPro" id="IPR029016">
    <property type="entry name" value="GAF-like_dom_sf"/>
</dbReference>
<dbReference type="GO" id="GO:0046872">
    <property type="term" value="F:metal ion binding"/>
    <property type="evidence" value="ECO:0007669"/>
    <property type="project" value="UniProtKB-KW"/>
</dbReference>
<evidence type="ECO:0000256" key="2">
    <source>
        <dbReference type="ARBA" id="ARBA00001946"/>
    </source>
</evidence>
<reference evidence="15 18" key="2">
    <citation type="submission" date="2019-02" db="EMBL/GenBank/DDBJ databases">
        <title>Complete genome sequence of Desulfobacter hydrogenophilus AcRS1.</title>
        <authorList>
            <person name="Marietou A."/>
            <person name="Lund M.B."/>
            <person name="Marshall I.P.G."/>
            <person name="Schreiber L."/>
            <person name="Jorgensen B."/>
        </authorList>
    </citation>
    <scope>NUCLEOTIDE SEQUENCE [LARGE SCALE GENOMIC DNA]</scope>
    <source>
        <strain evidence="15 18">AcRS1</strain>
    </source>
</reference>
<sequence>MNRKEPDHLNLLFDMGQLASIITSGSDIEAFLTGASELVAKHLQAHVCSIYLFDSRSKNLVLKATRGLKPEAVDRVRMLPGEGLVGQCFSQDQILRVGNARTSPGFKYFDNAGEEPFNSFLCVPIRRGVVKIGVLVVQRREMDHFTLLDERALRTAATQLAGAIENARLLMALASESADINEDADIISKELPVFIKGKPDGYGLAFGTIRPSRKKRKAILFEADASNITYSLADFQTAVEKTIDELKELQDKFAASLPESESLIFTAHFMMLKDKNFTGKMKALIEQGISPVAAIQQIVLKYIKIFSDNPNAYMQEKAVDVEDLGIRLLSHLKAVHTPKTPDRGTIFVTQDIYPSDMMKLTADGIRGIVLVGGGVTSHVTILARSLSIPLIIADDPVFIDLPDTTQLLLDAGQGNIYINPDENTRSIFKGKQEAEKRAKTREMQPATYTIDNRRIRLLANINLLSEIQLARELKVEGIGLYRTEFPFLIRSNFPSEDEQYLIYKGLFDKTEPGTVTTVRTLDAGGDKVIKHTDFIQEANPALGLRSIRFSLKHRHIFRAQIRAILRAAHGREKVRLMFPLISSIDEFLTAKQVMAQCIHQMEQEGVPHKNDPEVGMMVELPSVLATIDEFAQLADFFSIGTNDFIQYMLGADRGNELVAEHYISYHPAVNCGIAKIAAAAIRHDIDVSVCGEMAHDPDHIPFLIGVGITTLSVDPKFLPRVQATVMRTNFSRASAYARLLLKQTRVKDAAEVLKTGPGK</sequence>
<comment type="catalytic activity">
    <reaction evidence="1">
        <text>L-histidyl-[protein] + phosphoenolpyruvate = N(pros)-phospho-L-histidyl-[protein] + pyruvate</text>
        <dbReference type="Rhea" id="RHEA:23880"/>
        <dbReference type="Rhea" id="RHEA-COMP:9745"/>
        <dbReference type="Rhea" id="RHEA-COMP:9746"/>
        <dbReference type="ChEBI" id="CHEBI:15361"/>
        <dbReference type="ChEBI" id="CHEBI:29979"/>
        <dbReference type="ChEBI" id="CHEBI:58702"/>
        <dbReference type="ChEBI" id="CHEBI:64837"/>
        <dbReference type="EC" id="2.7.3.9"/>
    </reaction>
</comment>
<dbReference type="InterPro" id="IPR008279">
    <property type="entry name" value="PEP-util_enz_mobile_dom"/>
</dbReference>
<evidence type="ECO:0000256" key="8">
    <source>
        <dbReference type="ARBA" id="ARBA00022597"/>
    </source>
</evidence>
<feature type="domain" description="GAF" evidence="14">
    <location>
        <begin position="27"/>
        <end position="174"/>
    </location>
</feature>
<keyword evidence="6" id="KW-0813">Transport</keyword>
<dbReference type="InterPro" id="IPR015813">
    <property type="entry name" value="Pyrv/PenolPyrv_kinase-like_dom"/>
</dbReference>
<dbReference type="AlphaFoldDB" id="A0A328F7H1"/>
<dbReference type="RefSeq" id="WP_111959497.1">
    <property type="nucleotide sequence ID" value="NZ_CP036313.1"/>
</dbReference>
<evidence type="ECO:0000256" key="5">
    <source>
        <dbReference type="ARBA" id="ARBA00012232"/>
    </source>
</evidence>
<evidence type="ECO:0000259" key="14">
    <source>
        <dbReference type="SMART" id="SM00065"/>
    </source>
</evidence>
<dbReference type="Gene3D" id="3.20.20.60">
    <property type="entry name" value="Phosphoenolpyruvate-binding domains"/>
    <property type="match status" value="1"/>
</dbReference>
<dbReference type="Pfam" id="PF02896">
    <property type="entry name" value="PEP-utilizers_C"/>
    <property type="match status" value="1"/>
</dbReference>
<dbReference type="SMART" id="SM00065">
    <property type="entry name" value="GAF"/>
    <property type="match status" value="1"/>
</dbReference>
<accession>A0A328F7H1</accession>
<evidence type="ECO:0000256" key="10">
    <source>
        <dbReference type="ARBA" id="ARBA00022683"/>
    </source>
</evidence>
<evidence type="ECO:0000256" key="13">
    <source>
        <dbReference type="ARBA" id="ARBA00022842"/>
    </source>
</evidence>
<keyword evidence="9 16" id="KW-0808">Transferase</keyword>
<reference evidence="16 17" key="1">
    <citation type="submission" date="2018-06" db="EMBL/GenBank/DDBJ databases">
        <title>Complete Genome Sequence of Desulfobacter hydrogenophilus (DSM3380).</title>
        <authorList>
            <person name="Marietou A."/>
            <person name="Schreiber L."/>
            <person name="Marshall I."/>
            <person name="Jorgensen B."/>
        </authorList>
    </citation>
    <scope>NUCLEOTIDE SEQUENCE [LARGE SCALE GENOMIC DNA]</scope>
    <source>
        <strain evidence="16 17">DSM 3380</strain>
    </source>
</reference>
<evidence type="ECO:0000256" key="1">
    <source>
        <dbReference type="ARBA" id="ARBA00000683"/>
    </source>
</evidence>
<dbReference type="InterPro" id="IPR003018">
    <property type="entry name" value="GAF"/>
</dbReference>
<evidence type="ECO:0000256" key="7">
    <source>
        <dbReference type="ARBA" id="ARBA00022490"/>
    </source>
</evidence>
<dbReference type="OrthoDB" id="9765468at2"/>
<keyword evidence="18" id="KW-1185">Reference proteome</keyword>
<dbReference type="InterPro" id="IPR008731">
    <property type="entry name" value="PTS_EIN"/>
</dbReference>
<name>A0A328F7H1_9BACT</name>
<dbReference type="Gene3D" id="1.10.274.10">
    <property type="entry name" value="PtsI, HPr-binding domain"/>
    <property type="match status" value="1"/>
</dbReference>